<keyword evidence="6" id="KW-1185">Reference proteome</keyword>
<dbReference type="SMART" id="SM00866">
    <property type="entry name" value="UTRA"/>
    <property type="match status" value="1"/>
</dbReference>
<evidence type="ECO:0000313" key="5">
    <source>
        <dbReference type="EMBL" id="TQM76281.1"/>
    </source>
</evidence>
<dbReference type="PRINTS" id="PR00035">
    <property type="entry name" value="HTHGNTR"/>
</dbReference>
<dbReference type="Gene3D" id="1.10.10.10">
    <property type="entry name" value="Winged helix-like DNA-binding domain superfamily/Winged helix DNA-binding domain"/>
    <property type="match status" value="1"/>
</dbReference>
<dbReference type="InterPro" id="IPR036390">
    <property type="entry name" value="WH_DNA-bd_sf"/>
</dbReference>
<evidence type="ECO:0000313" key="6">
    <source>
        <dbReference type="Proteomes" id="UP000319213"/>
    </source>
</evidence>
<evidence type="ECO:0000256" key="1">
    <source>
        <dbReference type="ARBA" id="ARBA00023015"/>
    </source>
</evidence>
<dbReference type="Pfam" id="PF07702">
    <property type="entry name" value="UTRA"/>
    <property type="match status" value="1"/>
</dbReference>
<feature type="domain" description="HTH gntR-type" evidence="4">
    <location>
        <begin position="9"/>
        <end position="76"/>
    </location>
</feature>
<dbReference type="EMBL" id="VFPQ01000001">
    <property type="protein sequence ID" value="TQM76281.1"/>
    <property type="molecule type" value="Genomic_DNA"/>
</dbReference>
<dbReference type="GO" id="GO:0045892">
    <property type="term" value="P:negative regulation of DNA-templated transcription"/>
    <property type="evidence" value="ECO:0007669"/>
    <property type="project" value="TreeGrafter"/>
</dbReference>
<organism evidence="5 6">
    <name type="scientific">Thermopolyspora flexuosa</name>
    <dbReference type="NCBI Taxonomy" id="103836"/>
    <lineage>
        <taxon>Bacteria</taxon>
        <taxon>Bacillati</taxon>
        <taxon>Actinomycetota</taxon>
        <taxon>Actinomycetes</taxon>
        <taxon>Streptosporangiales</taxon>
        <taxon>Streptosporangiaceae</taxon>
        <taxon>Thermopolyspora</taxon>
    </lineage>
</organism>
<keyword evidence="1" id="KW-0805">Transcription regulation</keyword>
<sequence>MVERSRDAGRGARNLTDRLEEVLAEAAREGRPMPGEPALTSFLSASRPAVREALIRLEERGYLLRRQGANTVVNRPALEIPARFDEQLEQAELIAAMGHTPRVEVVAHERREVTPDEADAYRVPAGSAALTTTKVWYADEVPVMLATDTVPLPRGAAPPEGLDPAMSLFDLVELVRGERVEWEIAWPGADALDEERARLLRRPVGEPALTLRLTGVARDGSTAYWAAEAHVRDAFRYAMVRSVRR</sequence>
<keyword evidence="3" id="KW-0804">Transcription</keyword>
<dbReference type="InterPro" id="IPR028978">
    <property type="entry name" value="Chorismate_lyase_/UTRA_dom_sf"/>
</dbReference>
<proteinExistence type="predicted"/>
<evidence type="ECO:0000256" key="3">
    <source>
        <dbReference type="ARBA" id="ARBA00023163"/>
    </source>
</evidence>
<protein>
    <submittedName>
        <fullName evidence="5">GntR family transcriptional regulator</fullName>
    </submittedName>
</protein>
<gene>
    <name evidence="5" type="ORF">FHX40_3014</name>
</gene>
<name>A0A543J0D1_9ACTN</name>
<dbReference type="SMART" id="SM00345">
    <property type="entry name" value="HTH_GNTR"/>
    <property type="match status" value="1"/>
</dbReference>
<dbReference type="AlphaFoldDB" id="A0A543J0D1"/>
<dbReference type="Proteomes" id="UP000319213">
    <property type="component" value="Unassembled WGS sequence"/>
</dbReference>
<dbReference type="SUPFAM" id="SSF46785">
    <property type="entry name" value="Winged helix' DNA-binding domain"/>
    <property type="match status" value="1"/>
</dbReference>
<dbReference type="GO" id="GO:0003700">
    <property type="term" value="F:DNA-binding transcription factor activity"/>
    <property type="evidence" value="ECO:0007669"/>
    <property type="project" value="InterPro"/>
</dbReference>
<dbReference type="GO" id="GO:0003677">
    <property type="term" value="F:DNA binding"/>
    <property type="evidence" value="ECO:0007669"/>
    <property type="project" value="UniProtKB-KW"/>
</dbReference>
<evidence type="ECO:0000259" key="4">
    <source>
        <dbReference type="PROSITE" id="PS50949"/>
    </source>
</evidence>
<keyword evidence="2" id="KW-0238">DNA-binding</keyword>
<dbReference type="PANTHER" id="PTHR44846">
    <property type="entry name" value="MANNOSYL-D-GLYCERATE TRANSPORT/METABOLISM SYSTEM REPRESSOR MNGR-RELATED"/>
    <property type="match status" value="1"/>
</dbReference>
<dbReference type="PANTHER" id="PTHR44846:SF1">
    <property type="entry name" value="MANNOSYL-D-GLYCERATE TRANSPORT_METABOLISM SYSTEM REPRESSOR MNGR-RELATED"/>
    <property type="match status" value="1"/>
</dbReference>
<dbReference type="InterPro" id="IPR011663">
    <property type="entry name" value="UTRA"/>
</dbReference>
<reference evidence="5 6" key="1">
    <citation type="submission" date="2019-06" db="EMBL/GenBank/DDBJ databases">
        <title>Sequencing the genomes of 1000 actinobacteria strains.</title>
        <authorList>
            <person name="Klenk H.-P."/>
        </authorList>
    </citation>
    <scope>NUCLEOTIDE SEQUENCE [LARGE SCALE GENOMIC DNA]</scope>
    <source>
        <strain evidence="5 6">DSM 43186</strain>
    </source>
</reference>
<dbReference type="SUPFAM" id="SSF64288">
    <property type="entry name" value="Chorismate lyase-like"/>
    <property type="match status" value="1"/>
</dbReference>
<evidence type="ECO:0000256" key="2">
    <source>
        <dbReference type="ARBA" id="ARBA00023125"/>
    </source>
</evidence>
<accession>A0A543J0D1</accession>
<comment type="caution">
    <text evidence="5">The sequence shown here is derived from an EMBL/GenBank/DDBJ whole genome shotgun (WGS) entry which is preliminary data.</text>
</comment>
<dbReference type="RefSeq" id="WP_170198843.1">
    <property type="nucleotide sequence ID" value="NZ_BMPV01000001.1"/>
</dbReference>
<dbReference type="InterPro" id="IPR000524">
    <property type="entry name" value="Tscrpt_reg_HTH_GntR"/>
</dbReference>
<dbReference type="PROSITE" id="PS50949">
    <property type="entry name" value="HTH_GNTR"/>
    <property type="match status" value="1"/>
</dbReference>
<dbReference type="InterPro" id="IPR036388">
    <property type="entry name" value="WH-like_DNA-bd_sf"/>
</dbReference>
<dbReference type="Gene3D" id="3.40.1410.10">
    <property type="entry name" value="Chorismate lyase-like"/>
    <property type="match status" value="1"/>
</dbReference>
<dbReference type="Pfam" id="PF00392">
    <property type="entry name" value="GntR"/>
    <property type="match status" value="1"/>
</dbReference>
<dbReference type="InterPro" id="IPR050679">
    <property type="entry name" value="Bact_HTH_transcr_reg"/>
</dbReference>